<feature type="domain" description="Beta-lactamase-related" evidence="3">
    <location>
        <begin position="94"/>
        <end position="339"/>
    </location>
</feature>
<reference evidence="4 5" key="1">
    <citation type="submission" date="2020-05" db="EMBL/GenBank/DDBJ databases">
        <title>MicrobeNet Type strains.</title>
        <authorList>
            <person name="Nicholson A.C."/>
        </authorList>
    </citation>
    <scope>NUCLEOTIDE SEQUENCE [LARGE SCALE GENOMIC DNA]</scope>
    <source>
        <strain evidence="4 5">JCM 3224</strain>
    </source>
</reference>
<evidence type="ECO:0000259" key="3">
    <source>
        <dbReference type="Pfam" id="PF00144"/>
    </source>
</evidence>
<name>A0A849CAI4_9NOCA</name>
<dbReference type="PANTHER" id="PTHR43283">
    <property type="entry name" value="BETA-LACTAMASE-RELATED"/>
    <property type="match status" value="1"/>
</dbReference>
<proteinExistence type="predicted"/>
<dbReference type="EMBL" id="JABELX010000010">
    <property type="protein sequence ID" value="NNH73295.1"/>
    <property type="molecule type" value="Genomic_DNA"/>
</dbReference>
<evidence type="ECO:0000256" key="2">
    <source>
        <dbReference type="SAM" id="SignalP"/>
    </source>
</evidence>
<dbReference type="InterPro" id="IPR050789">
    <property type="entry name" value="Diverse_Enzym_Activities"/>
</dbReference>
<evidence type="ECO:0000256" key="1">
    <source>
        <dbReference type="SAM" id="MobiDB-lite"/>
    </source>
</evidence>
<dbReference type="GO" id="GO:0016787">
    <property type="term" value="F:hydrolase activity"/>
    <property type="evidence" value="ECO:0007669"/>
    <property type="project" value="UniProtKB-KW"/>
</dbReference>
<dbReference type="Gene3D" id="3.40.710.10">
    <property type="entry name" value="DD-peptidase/beta-lactamase superfamily"/>
    <property type="match status" value="1"/>
</dbReference>
<dbReference type="Proteomes" id="UP000586827">
    <property type="component" value="Unassembled WGS sequence"/>
</dbReference>
<dbReference type="InterPro" id="IPR001466">
    <property type="entry name" value="Beta-lactam-related"/>
</dbReference>
<feature type="signal peptide" evidence="2">
    <location>
        <begin position="1"/>
        <end position="25"/>
    </location>
</feature>
<organism evidence="4 5">
    <name type="scientific">Nocardia uniformis</name>
    <dbReference type="NCBI Taxonomy" id="53432"/>
    <lineage>
        <taxon>Bacteria</taxon>
        <taxon>Bacillati</taxon>
        <taxon>Actinomycetota</taxon>
        <taxon>Actinomycetes</taxon>
        <taxon>Mycobacteriales</taxon>
        <taxon>Nocardiaceae</taxon>
        <taxon>Nocardia</taxon>
    </lineage>
</organism>
<keyword evidence="4" id="KW-0378">Hydrolase</keyword>
<evidence type="ECO:0000313" key="4">
    <source>
        <dbReference type="EMBL" id="NNH73295.1"/>
    </source>
</evidence>
<gene>
    <name evidence="4" type="ORF">HLB23_26145</name>
</gene>
<dbReference type="PANTHER" id="PTHR43283:SF7">
    <property type="entry name" value="BETA-LACTAMASE-RELATED DOMAIN-CONTAINING PROTEIN"/>
    <property type="match status" value="1"/>
</dbReference>
<dbReference type="InterPro" id="IPR012338">
    <property type="entry name" value="Beta-lactam/transpept-like"/>
</dbReference>
<accession>A0A849CAI4</accession>
<keyword evidence="5" id="KW-1185">Reference proteome</keyword>
<evidence type="ECO:0000313" key="5">
    <source>
        <dbReference type="Proteomes" id="UP000586827"/>
    </source>
</evidence>
<comment type="caution">
    <text evidence="4">The sequence shown here is derived from an EMBL/GenBank/DDBJ whole genome shotgun (WGS) entry which is preliminary data.</text>
</comment>
<feature type="region of interest" description="Disordered" evidence="1">
    <location>
        <begin position="24"/>
        <end position="51"/>
    </location>
</feature>
<keyword evidence="2" id="KW-0732">Signal</keyword>
<dbReference type="AlphaFoldDB" id="A0A849CAI4"/>
<feature type="chain" id="PRO_5032671448" evidence="2">
    <location>
        <begin position="26"/>
        <end position="454"/>
    </location>
</feature>
<dbReference type="SUPFAM" id="SSF56601">
    <property type="entry name" value="beta-lactamase/transpeptidase-like"/>
    <property type="match status" value="1"/>
</dbReference>
<dbReference type="Pfam" id="PF00144">
    <property type="entry name" value="Beta-lactamase"/>
    <property type="match status" value="1"/>
</dbReference>
<protein>
    <submittedName>
        <fullName evidence="4">Serine hydrolase</fullName>
    </submittedName>
</protein>
<sequence>MMRRGLVGSAVLALAAVLTVGTAQAHPGGRTQSPTSTELHCGPPSGREFDRAEPESVGLDRQRLADALGFAAERNRLNVQVFRHNCLIGEGPSNHLTGNTAWNIWSVTKSIVSLLAGIAWDQGRLDIGAAVDSYLPPGLGDAEHRALTVENLLTETSGMRIGVVTEGITGVIPVDPNSAIQALGVPFDYEPGTTFVYSQRNVDLLTYVIELAVGEPLQQFAQRELFDPLGIAPDDYYWARDRSGNTYGYAHLMIPPRHLAKLGMLVAEDGIWNGQRVVSSAYLRQALTPSATFSCYGYLFWLGPNCAENPDFLPEDLYSMSGLGLQHVFIIPSLDLMVVWTGVFGTHTTKGLTGILQYGKEVPHEFFRRLLAAFHDSPIPDPGQFVEPPLTLDARRYFDADIALAILGFGPAAYPGCNVLSCLNIPLEPPFADAPPGCLILACVGTDPRTPGIR</sequence>
<dbReference type="RefSeq" id="WP_067517024.1">
    <property type="nucleotide sequence ID" value="NZ_JABELX010000010.1"/>
</dbReference>